<organism evidence="4 5">
    <name type="scientific">Ricinus communis</name>
    <name type="common">Castor bean</name>
    <dbReference type="NCBI Taxonomy" id="3988"/>
    <lineage>
        <taxon>Eukaryota</taxon>
        <taxon>Viridiplantae</taxon>
        <taxon>Streptophyta</taxon>
        <taxon>Embryophyta</taxon>
        <taxon>Tracheophyta</taxon>
        <taxon>Spermatophyta</taxon>
        <taxon>Magnoliopsida</taxon>
        <taxon>eudicotyledons</taxon>
        <taxon>Gunneridae</taxon>
        <taxon>Pentapetalae</taxon>
        <taxon>rosids</taxon>
        <taxon>fabids</taxon>
        <taxon>Malpighiales</taxon>
        <taxon>Euphorbiaceae</taxon>
        <taxon>Acalyphoideae</taxon>
        <taxon>Acalypheae</taxon>
        <taxon>Ricinus</taxon>
    </lineage>
</organism>
<accession>B9TF21</accession>
<proteinExistence type="inferred from homology"/>
<evidence type="ECO:0000256" key="2">
    <source>
        <dbReference type="ARBA" id="ARBA00022857"/>
    </source>
</evidence>
<dbReference type="Pfam" id="PF13561">
    <property type="entry name" value="adh_short_C2"/>
    <property type="match status" value="1"/>
</dbReference>
<keyword evidence="3 4" id="KW-0560">Oxidoreductase</keyword>
<dbReference type="PRINTS" id="PR00080">
    <property type="entry name" value="SDRFAMILY"/>
</dbReference>
<comment type="similarity">
    <text evidence="1">Belongs to the short-chain dehydrogenases/reductases (SDR) family.</text>
</comment>
<dbReference type="STRING" id="3988.B9TF21"/>
<dbReference type="PANTHER" id="PTHR43639:SF1">
    <property type="entry name" value="SHORT-CHAIN DEHYDROGENASE_REDUCTASE FAMILY PROTEIN"/>
    <property type="match status" value="1"/>
</dbReference>
<dbReference type="SUPFAM" id="SSF51735">
    <property type="entry name" value="NAD(P)-binding Rossmann-fold domains"/>
    <property type="match status" value="1"/>
</dbReference>
<keyword evidence="2" id="KW-0521">NADP</keyword>
<dbReference type="EC" id="1.1.1.100" evidence="4"/>
<evidence type="ECO:0000313" key="5">
    <source>
        <dbReference type="Proteomes" id="UP000008311"/>
    </source>
</evidence>
<gene>
    <name evidence="4" type="ORF">RCOM_1823700</name>
</gene>
<dbReference type="Proteomes" id="UP000008311">
    <property type="component" value="Unassembled WGS sequence"/>
</dbReference>
<dbReference type="InterPro" id="IPR002347">
    <property type="entry name" value="SDR_fam"/>
</dbReference>
<reference evidence="5" key="1">
    <citation type="journal article" date="2010" name="Nat. Biotechnol.">
        <title>Draft genome sequence of the oilseed species Ricinus communis.</title>
        <authorList>
            <person name="Chan A.P."/>
            <person name="Crabtree J."/>
            <person name="Zhao Q."/>
            <person name="Lorenzi H."/>
            <person name="Orvis J."/>
            <person name="Puiu D."/>
            <person name="Melake-Berhan A."/>
            <person name="Jones K.M."/>
            <person name="Redman J."/>
            <person name="Chen G."/>
            <person name="Cahoon E.B."/>
            <person name="Gedil M."/>
            <person name="Stanke M."/>
            <person name="Haas B.J."/>
            <person name="Wortman J.R."/>
            <person name="Fraser-Liggett C.M."/>
            <person name="Ravel J."/>
            <person name="Rabinowicz P.D."/>
        </authorList>
    </citation>
    <scope>NUCLEOTIDE SEQUENCE [LARGE SCALE GENOMIC DNA]</scope>
    <source>
        <strain evidence="5">cv. Hale</strain>
    </source>
</reference>
<protein>
    <submittedName>
        <fullName evidence="4">3-oxoacyl-[acyl-carrier-protein] reductase, putative</fullName>
        <ecNumber evidence="4">1.1.1.100</ecNumber>
    </submittedName>
</protein>
<name>B9TF21_RICCO</name>
<evidence type="ECO:0000256" key="1">
    <source>
        <dbReference type="ARBA" id="ARBA00006484"/>
    </source>
</evidence>
<dbReference type="GO" id="GO:0030497">
    <property type="term" value="P:fatty acid elongation"/>
    <property type="evidence" value="ECO:0000318"/>
    <property type="project" value="GO_Central"/>
</dbReference>
<dbReference type="FunFam" id="3.40.50.720:FF:000374">
    <property type="entry name" value="3-oxoacyl-(Acyl-carrier-protein) reductase"/>
    <property type="match status" value="1"/>
</dbReference>
<dbReference type="InParanoid" id="B9TF21"/>
<dbReference type="Gene3D" id="3.40.50.720">
    <property type="entry name" value="NAD(P)-binding Rossmann-like Domain"/>
    <property type="match status" value="1"/>
</dbReference>
<dbReference type="PANTHER" id="PTHR43639">
    <property type="entry name" value="OXIDOREDUCTASE, SHORT-CHAIN DEHYDROGENASE/REDUCTASE FAMILY (AFU_ORTHOLOGUE AFUA_5G02870)"/>
    <property type="match status" value="1"/>
</dbReference>
<evidence type="ECO:0000256" key="3">
    <source>
        <dbReference type="ARBA" id="ARBA00023002"/>
    </source>
</evidence>
<dbReference type="GO" id="GO:0016616">
    <property type="term" value="F:oxidoreductase activity, acting on the CH-OH group of donors, NAD or NADP as acceptor"/>
    <property type="evidence" value="ECO:0000318"/>
    <property type="project" value="GO_Central"/>
</dbReference>
<dbReference type="GO" id="GO:0004316">
    <property type="term" value="F:3-oxoacyl-[acyl-carrier-protein] reductase (NADPH) activity"/>
    <property type="evidence" value="ECO:0007669"/>
    <property type="project" value="UniProtKB-EC"/>
</dbReference>
<dbReference type="InterPro" id="IPR036291">
    <property type="entry name" value="NAD(P)-bd_dom_sf"/>
</dbReference>
<dbReference type="EMBL" id="EQ979449">
    <property type="protein sequence ID" value="EEF25544.1"/>
    <property type="molecule type" value="Genomic_DNA"/>
</dbReference>
<evidence type="ECO:0000313" key="4">
    <source>
        <dbReference type="EMBL" id="EEF25544.1"/>
    </source>
</evidence>
<dbReference type="eggNOG" id="KOG0725">
    <property type="taxonomic scope" value="Eukaryota"/>
</dbReference>
<dbReference type="AlphaFoldDB" id="B9TF21"/>
<dbReference type="PRINTS" id="PR00081">
    <property type="entry name" value="GDHRDH"/>
</dbReference>
<sequence length="292" mass="31275">MACDMLALGRPRLSAALVKLPSSATRIKRFRLSVLSIMRMSMTRIALITGGSRGLGRNTALAMAKQGIDVVLTYQSKQAAALEVVNEIHALGRKAVALPLDVAQVKTFDAFASALKQALQTSFQAEKFDFLINNAGTGLTAPFAETTEQVFDDMVNIHLKSTFFVTQRLLPLINDGGRIINISSGLARFTLPGYSAYAAMKGGIEVLTRYMAKELGARQIAVNTVAPGAIETDFGQGLVRDNKEVNAYIAGQTALGRVGVPDDIGPMIASLLSESNRWVNAQRIEASGGMLI</sequence>
<keyword evidence="5" id="KW-1185">Reference proteome</keyword>